<feature type="compositionally biased region" description="Basic and acidic residues" evidence="2">
    <location>
        <begin position="839"/>
        <end position="849"/>
    </location>
</feature>
<evidence type="ECO:0000259" key="3">
    <source>
        <dbReference type="Pfam" id="PF08646"/>
    </source>
</evidence>
<keyword evidence="6" id="KW-1185">Reference proteome</keyword>
<protein>
    <submittedName>
        <fullName evidence="5">Nucleic acid-binding, OB-fold protein</fullName>
    </submittedName>
</protein>
<dbReference type="CDD" id="cd04481">
    <property type="entry name" value="RPA1_DBD_B_like"/>
    <property type="match status" value="1"/>
</dbReference>
<dbReference type="InterPro" id="IPR013955">
    <property type="entry name" value="Rep_factor-A_C"/>
</dbReference>
<evidence type="ECO:0000259" key="4">
    <source>
        <dbReference type="Pfam" id="PF16900"/>
    </source>
</evidence>
<organism evidence="5 6">
    <name type="scientific">Artemisia annua</name>
    <name type="common">Sweet wormwood</name>
    <dbReference type="NCBI Taxonomy" id="35608"/>
    <lineage>
        <taxon>Eukaryota</taxon>
        <taxon>Viridiplantae</taxon>
        <taxon>Streptophyta</taxon>
        <taxon>Embryophyta</taxon>
        <taxon>Tracheophyta</taxon>
        <taxon>Spermatophyta</taxon>
        <taxon>Magnoliopsida</taxon>
        <taxon>eudicotyledons</taxon>
        <taxon>Gunneridae</taxon>
        <taxon>Pentapetalae</taxon>
        <taxon>asterids</taxon>
        <taxon>campanulids</taxon>
        <taxon>Asterales</taxon>
        <taxon>Asteraceae</taxon>
        <taxon>Asteroideae</taxon>
        <taxon>Anthemideae</taxon>
        <taxon>Artemisiinae</taxon>
        <taxon>Artemisia</taxon>
    </lineage>
</organism>
<dbReference type="EMBL" id="PKPP01011525">
    <property type="protein sequence ID" value="PWA43981.1"/>
    <property type="molecule type" value="Genomic_DNA"/>
</dbReference>
<gene>
    <name evidence="5" type="ORF">CTI12_AA530530</name>
</gene>
<dbReference type="Pfam" id="PF08646">
    <property type="entry name" value="Rep_fac-A_C"/>
    <property type="match status" value="1"/>
</dbReference>
<proteinExistence type="predicted"/>
<evidence type="ECO:0000256" key="2">
    <source>
        <dbReference type="SAM" id="MobiDB-lite"/>
    </source>
</evidence>
<dbReference type="PANTHER" id="PTHR47165">
    <property type="entry name" value="OS03G0429900 PROTEIN"/>
    <property type="match status" value="1"/>
</dbReference>
<dbReference type="Proteomes" id="UP000245207">
    <property type="component" value="Unassembled WGS sequence"/>
</dbReference>
<dbReference type="PANTHER" id="PTHR47165:SF4">
    <property type="entry name" value="OS03G0429900 PROTEIN"/>
    <property type="match status" value="1"/>
</dbReference>
<dbReference type="SUPFAM" id="SSF50249">
    <property type="entry name" value="Nucleic acid-binding proteins"/>
    <property type="match status" value="2"/>
</dbReference>
<reference evidence="5 6" key="1">
    <citation type="journal article" date="2018" name="Mol. Plant">
        <title>The genome of Artemisia annua provides insight into the evolution of Asteraceae family and artemisinin biosynthesis.</title>
        <authorList>
            <person name="Shen Q."/>
            <person name="Zhang L."/>
            <person name="Liao Z."/>
            <person name="Wang S."/>
            <person name="Yan T."/>
            <person name="Shi P."/>
            <person name="Liu M."/>
            <person name="Fu X."/>
            <person name="Pan Q."/>
            <person name="Wang Y."/>
            <person name="Lv Z."/>
            <person name="Lu X."/>
            <person name="Zhang F."/>
            <person name="Jiang W."/>
            <person name="Ma Y."/>
            <person name="Chen M."/>
            <person name="Hao X."/>
            <person name="Li L."/>
            <person name="Tang Y."/>
            <person name="Lv G."/>
            <person name="Zhou Y."/>
            <person name="Sun X."/>
            <person name="Brodelius P.E."/>
            <person name="Rose J.K.C."/>
            <person name="Tang K."/>
        </authorList>
    </citation>
    <scope>NUCLEOTIDE SEQUENCE [LARGE SCALE GENOMIC DNA]</scope>
    <source>
        <strain evidence="6">cv. Huhao1</strain>
        <tissue evidence="5">Leaf</tissue>
    </source>
</reference>
<dbReference type="AlphaFoldDB" id="A0A2U1L4P5"/>
<evidence type="ECO:0000313" key="5">
    <source>
        <dbReference type="EMBL" id="PWA43981.1"/>
    </source>
</evidence>
<sequence>MVNENQINKILCPNSSSILNEFQVVPFTNKPAQLLVGDMYSQDTSVGPHMLYYQHQSPLEAGCTSKKQKTSVNIHDVFQQKASNKGKAICVTENYGANFQIAKYQEAEDVNKGKSILEDNIDEVVRRHNTQTSNKALNKRKSLCEMESYGVGFEIPYYEEQEDLRRKSIPENKRKRPTTQTEASMSINHKGLSSLYIDIGDCDWTCEHCNAAFWYGERLKRSTQQRVRYSRCCAEGKVHLPEEIEPPETGAREYQLPSTDILGAIVFEDGPNTQTDYDVIIHKKGVGPQRISKLHSSYMSLQFPLLFVHGEPGYTTKLTLRYSMELAPIEYLKPGHRDKMIEVKVYRAWTARDPPDRTEKGYRAILLDRQGDAIQANIDATDIYHFKPMLIPGTAYRISNFLYVPTDNWQQTLHNKTSLLFNRLFTKLQSIPAESFPNHYFSFVSYNQLPNKLWDPRDKGKKPYPVLTDYIGCYITAGEPRDIGNPNRNVSRMRKVEIQNLNRNVIELTLWDELADKFEKNEIETLEKPIIIAVSSCRVSKFQNRDLQLQSTPATYYYINPKIPQLNEYIQQYKQLYEENPPLSVTRYRLPDIEQEKNKNRFPLAVLLTQTPETYRGVRFTCEGTIMQLNTNRDWYYKACNQCNVKPTCYDNVYECKEHGIIPAPSYRYNFRATITDNTATGQFTFFTPKADEFVGVDCARLASSAENRGPRQFPDELHAIVGKKHTFQFHYTPTSRQGSVEFIVDEIFEIEKTSNKIEGQSSGTQHIQATKPTAIMEPLEETITEAQHSEEIASPTASCTTIQSTSTTDILSVPTELIPITKEMATPPIAYTGMQTRSKTDMTSDASRKIPKRQLFTDEASDSKKKKA</sequence>
<feature type="domain" description="Replication protein A OB" evidence="4">
    <location>
        <begin position="468"/>
        <end position="552"/>
    </location>
</feature>
<keyword evidence="1" id="KW-0238">DNA-binding</keyword>
<dbReference type="GO" id="GO:0003677">
    <property type="term" value="F:DNA binding"/>
    <property type="evidence" value="ECO:0007669"/>
    <property type="project" value="UniProtKB-KW"/>
</dbReference>
<dbReference type="Pfam" id="PF16900">
    <property type="entry name" value="REPA_OB_2"/>
    <property type="match status" value="1"/>
</dbReference>
<evidence type="ECO:0000313" key="6">
    <source>
        <dbReference type="Proteomes" id="UP000245207"/>
    </source>
</evidence>
<feature type="domain" description="Replication factor A C-terminal" evidence="3">
    <location>
        <begin position="620"/>
        <end position="732"/>
    </location>
</feature>
<name>A0A2U1L4P5_ARTAN</name>
<dbReference type="InterPro" id="IPR031657">
    <property type="entry name" value="REPA_OB_2"/>
</dbReference>
<evidence type="ECO:0000256" key="1">
    <source>
        <dbReference type="ARBA" id="ARBA00023125"/>
    </source>
</evidence>
<dbReference type="OrthoDB" id="1751331at2759"/>
<comment type="caution">
    <text evidence="5">The sequence shown here is derived from an EMBL/GenBank/DDBJ whole genome shotgun (WGS) entry which is preliminary data.</text>
</comment>
<feature type="region of interest" description="Disordered" evidence="2">
    <location>
        <begin position="833"/>
        <end position="869"/>
    </location>
</feature>
<dbReference type="InterPro" id="IPR012340">
    <property type="entry name" value="NA-bd_OB-fold"/>
</dbReference>
<dbReference type="Gene3D" id="2.40.50.140">
    <property type="entry name" value="Nucleic acid-binding proteins"/>
    <property type="match status" value="3"/>
</dbReference>
<dbReference type="STRING" id="35608.A0A2U1L4P5"/>
<accession>A0A2U1L4P5</accession>